<evidence type="ECO:0000313" key="4">
    <source>
        <dbReference type="EMBL" id="MFC5529733.1"/>
    </source>
</evidence>
<accession>A0ABW0QZ71</accession>
<evidence type="ECO:0000313" key="5">
    <source>
        <dbReference type="Proteomes" id="UP001596108"/>
    </source>
</evidence>
<organism evidence="4 5">
    <name type="scientific">Cohnella yongneupensis</name>
    <dbReference type="NCBI Taxonomy" id="425006"/>
    <lineage>
        <taxon>Bacteria</taxon>
        <taxon>Bacillati</taxon>
        <taxon>Bacillota</taxon>
        <taxon>Bacilli</taxon>
        <taxon>Bacillales</taxon>
        <taxon>Paenibacillaceae</taxon>
        <taxon>Cohnella</taxon>
    </lineage>
</organism>
<evidence type="ECO:0000256" key="3">
    <source>
        <dbReference type="SAM" id="Phobius"/>
    </source>
</evidence>
<proteinExistence type="inferred from homology"/>
<feature type="transmembrane region" description="Helical" evidence="3">
    <location>
        <begin position="305"/>
        <end position="327"/>
    </location>
</feature>
<evidence type="ECO:0000256" key="2">
    <source>
        <dbReference type="ARBA" id="ARBA00023136"/>
    </source>
</evidence>
<sequence length="518" mass="58351">MRRVAGMLFKALLLHKKKKQSAASFPFTQGIGHLLATARKSSDFRQHSLTNEPGMFVLSYYNSLIDEQKLRRHVLQRFQEEYANPDNQAELENLHQWIPIEDIAVMDDITKIESKLLKGYAILQIRENDSQCALINLSNIQAGLRSQNDAENEFSVVGPKIGFVENIDINLHLLRQQINTPKLILKEFKIGNISNTKVVVAYIEGITNEKHVETMTQRLQGIDFDVVFDSSQIHQIISDNSTTPFPLSLSTERLDRAVWSLINGQVAVFSEGSPYVVTAPSTLLDFFISPEDYFLPWIIASSFRLIRIFGVMFSVFASSIYIAVLTFHYEMIPRVLLIPLSFSRHNVPFTPVLEVLFLEITIELLREAGARLPTKVGQTLGIVGGIVIGQASVEAALTSNVLLIIVALSALASFTTPIYKMSNTIRFLRFPLILLAAIWGGLGIVLGICFLIAHLTKLESLGTPYTVPLYPFRAKDMLDSIIRAPFSVTTKRPSHLRPKSIWRYHPNNPAKKRNEFDE</sequence>
<feature type="transmembrane region" description="Helical" evidence="3">
    <location>
        <begin position="399"/>
        <end position="419"/>
    </location>
</feature>
<dbReference type="PIRSF" id="PIRSF005690">
    <property type="entry name" value="GerBA"/>
    <property type="match status" value="1"/>
</dbReference>
<keyword evidence="5" id="KW-1185">Reference proteome</keyword>
<reference evidence="5" key="1">
    <citation type="journal article" date="2019" name="Int. J. Syst. Evol. Microbiol.">
        <title>The Global Catalogue of Microorganisms (GCM) 10K type strain sequencing project: providing services to taxonomists for standard genome sequencing and annotation.</title>
        <authorList>
            <consortium name="The Broad Institute Genomics Platform"/>
            <consortium name="The Broad Institute Genome Sequencing Center for Infectious Disease"/>
            <person name="Wu L."/>
            <person name="Ma J."/>
        </authorList>
    </citation>
    <scope>NUCLEOTIDE SEQUENCE [LARGE SCALE GENOMIC DNA]</scope>
    <source>
        <strain evidence="5">CGMCC 1.18578</strain>
    </source>
</reference>
<dbReference type="EMBL" id="JBHSNC010000027">
    <property type="protein sequence ID" value="MFC5529733.1"/>
    <property type="molecule type" value="Genomic_DNA"/>
</dbReference>
<dbReference type="InterPro" id="IPR050768">
    <property type="entry name" value="UPF0353/GerABKA_families"/>
</dbReference>
<comment type="similarity">
    <text evidence="1">Belongs to the GerABKA family.</text>
</comment>
<name>A0ABW0QZ71_9BACL</name>
<dbReference type="RefSeq" id="WP_378111632.1">
    <property type="nucleotide sequence ID" value="NZ_JBHSNC010000027.1"/>
</dbReference>
<keyword evidence="3" id="KW-0812">Transmembrane</keyword>
<dbReference type="Proteomes" id="UP001596108">
    <property type="component" value="Unassembled WGS sequence"/>
</dbReference>
<feature type="transmembrane region" description="Helical" evidence="3">
    <location>
        <begin position="431"/>
        <end position="455"/>
    </location>
</feature>
<keyword evidence="3" id="KW-1133">Transmembrane helix</keyword>
<gene>
    <name evidence="4" type="ORF">ACFPQ4_09765</name>
</gene>
<dbReference type="PANTHER" id="PTHR22550">
    <property type="entry name" value="SPORE GERMINATION PROTEIN"/>
    <property type="match status" value="1"/>
</dbReference>
<comment type="caution">
    <text evidence="4">The sequence shown here is derived from an EMBL/GenBank/DDBJ whole genome shotgun (WGS) entry which is preliminary data.</text>
</comment>
<dbReference type="Pfam" id="PF03323">
    <property type="entry name" value="GerA"/>
    <property type="match status" value="1"/>
</dbReference>
<keyword evidence="2 3" id="KW-0472">Membrane</keyword>
<dbReference type="InterPro" id="IPR004995">
    <property type="entry name" value="Spore_Ger"/>
</dbReference>
<evidence type="ECO:0000256" key="1">
    <source>
        <dbReference type="ARBA" id="ARBA00005278"/>
    </source>
</evidence>
<protein>
    <submittedName>
        <fullName evidence="4">Spore germination protein</fullName>
    </submittedName>
</protein>
<dbReference type="PANTHER" id="PTHR22550:SF5">
    <property type="entry name" value="LEUCINE ZIPPER PROTEIN 4"/>
    <property type="match status" value="1"/>
</dbReference>